<dbReference type="PRINTS" id="PR00313">
    <property type="entry name" value="CABNDNGRPT"/>
</dbReference>
<evidence type="ECO:0000313" key="4">
    <source>
        <dbReference type="EMBL" id="ROQ01331.1"/>
    </source>
</evidence>
<dbReference type="InterPro" id="IPR018511">
    <property type="entry name" value="Hemolysin-typ_Ca-bd_CS"/>
</dbReference>
<dbReference type="GO" id="GO:0005509">
    <property type="term" value="F:calcium ion binding"/>
    <property type="evidence" value="ECO:0007669"/>
    <property type="project" value="InterPro"/>
</dbReference>
<dbReference type="InterPro" id="IPR011049">
    <property type="entry name" value="Serralysin-like_metalloprot_C"/>
</dbReference>
<dbReference type="InterPro" id="IPR001343">
    <property type="entry name" value="Hemolysn_Ca-bd"/>
</dbReference>
<evidence type="ECO:0000256" key="3">
    <source>
        <dbReference type="SAM" id="MobiDB-lite"/>
    </source>
</evidence>
<evidence type="ECO:0000313" key="5">
    <source>
        <dbReference type="Proteomes" id="UP000278222"/>
    </source>
</evidence>
<proteinExistence type="predicted"/>
<accession>A0A3N1MC65</accession>
<name>A0A3N1MC65_9PROT</name>
<dbReference type="PANTHER" id="PTHR38340:SF1">
    <property type="entry name" value="S-LAYER PROTEIN"/>
    <property type="match status" value="1"/>
</dbReference>
<dbReference type="EMBL" id="RJKX01000011">
    <property type="protein sequence ID" value="ROQ01331.1"/>
    <property type="molecule type" value="Genomic_DNA"/>
</dbReference>
<dbReference type="GO" id="GO:0005576">
    <property type="term" value="C:extracellular region"/>
    <property type="evidence" value="ECO:0007669"/>
    <property type="project" value="UniProtKB-SubCell"/>
</dbReference>
<dbReference type="InterPro" id="IPR050557">
    <property type="entry name" value="RTX_toxin/Mannuronan_C5-epim"/>
</dbReference>
<dbReference type="AlphaFoldDB" id="A0A3N1MC65"/>
<dbReference type="SUPFAM" id="SSF51120">
    <property type="entry name" value="beta-Roll"/>
    <property type="match status" value="1"/>
</dbReference>
<gene>
    <name evidence="4" type="ORF">EDC65_0509</name>
</gene>
<protein>
    <submittedName>
        <fullName evidence="4">Hemolysin type calcium-binding protein</fullName>
    </submittedName>
</protein>
<comment type="caution">
    <text evidence="4">The sequence shown here is derived from an EMBL/GenBank/DDBJ whole genome shotgun (WGS) entry which is preliminary data.</text>
</comment>
<dbReference type="Gene3D" id="2.150.10.10">
    <property type="entry name" value="Serralysin-like metalloprotease, C-terminal"/>
    <property type="match status" value="2"/>
</dbReference>
<reference evidence="4 5" key="1">
    <citation type="submission" date="2018-11" db="EMBL/GenBank/DDBJ databases">
        <title>Genomic Encyclopedia of Type Strains, Phase IV (KMG-IV): sequencing the most valuable type-strain genomes for metagenomic binning, comparative biology and taxonomic classification.</title>
        <authorList>
            <person name="Goeker M."/>
        </authorList>
    </citation>
    <scope>NUCLEOTIDE SEQUENCE [LARGE SCALE GENOMIC DNA]</scope>
    <source>
        <strain evidence="4 5">DSM 5900</strain>
    </source>
</reference>
<feature type="region of interest" description="Disordered" evidence="3">
    <location>
        <begin position="167"/>
        <end position="220"/>
    </location>
</feature>
<evidence type="ECO:0000256" key="1">
    <source>
        <dbReference type="ARBA" id="ARBA00004613"/>
    </source>
</evidence>
<keyword evidence="5" id="KW-1185">Reference proteome</keyword>
<dbReference type="Proteomes" id="UP000278222">
    <property type="component" value="Unassembled WGS sequence"/>
</dbReference>
<dbReference type="OrthoDB" id="7182023at2"/>
<organism evidence="4 5">
    <name type="scientific">Stella humosa</name>
    <dbReference type="NCBI Taxonomy" id="94"/>
    <lineage>
        <taxon>Bacteria</taxon>
        <taxon>Pseudomonadati</taxon>
        <taxon>Pseudomonadota</taxon>
        <taxon>Alphaproteobacteria</taxon>
        <taxon>Rhodospirillales</taxon>
        <taxon>Stellaceae</taxon>
        <taxon>Stella</taxon>
    </lineage>
</organism>
<keyword evidence="2" id="KW-0964">Secreted</keyword>
<dbReference type="PANTHER" id="PTHR38340">
    <property type="entry name" value="S-LAYER PROTEIN"/>
    <property type="match status" value="1"/>
</dbReference>
<sequence>MGDVIELFGSPVRSGGWTEQEKAELYRAASLLGARGLPFDSEFGTTDDGDPWFLFIGRGTGEVLAHFARIDGTFVVHHAAADVVFESRDIRDLVDRVLVFPDRSVGRASGDAFHAHIAVTVAALGLSLESLSQFFEGGEAELAPEGEASAAQADDAPAAQWLLDDDEALPGTDDETIAGDDGGEPEGEPADPAPQVRAVDVEEPQEEPIAAAGDSPTHVDPVRDSFHVDLDMPEGLPLVPVDLTFDGVVLSGGQADDTLVGSDQADFLSGGDGRDLIIANGGDDIVAAEGGNDTVLGGDGNDILAGGTGDDLLHGGKGDDLMLGGAGDDLLYGGKGNDTLQGNAGQDTLSGDSGDDLLLASSGEAVLIGGNGQNVFHFGEGSAVAYAGEDRDIFVFEEGERADVVIHDFDPEMDELYYLNGSGIRVEVDTRSPAGDDLILHPSLGGTLTILFDDPHPAGT</sequence>
<dbReference type="Pfam" id="PF00353">
    <property type="entry name" value="HemolysinCabind"/>
    <property type="match status" value="3"/>
</dbReference>
<dbReference type="RefSeq" id="WP_123688103.1">
    <property type="nucleotide sequence ID" value="NZ_AP019700.1"/>
</dbReference>
<dbReference type="PROSITE" id="PS00330">
    <property type="entry name" value="HEMOLYSIN_CALCIUM"/>
    <property type="match status" value="1"/>
</dbReference>
<evidence type="ECO:0000256" key="2">
    <source>
        <dbReference type="ARBA" id="ARBA00022525"/>
    </source>
</evidence>
<feature type="compositionally biased region" description="Acidic residues" evidence="3">
    <location>
        <begin position="167"/>
        <end position="189"/>
    </location>
</feature>
<comment type="subcellular location">
    <subcellularLocation>
        <location evidence="1">Secreted</location>
    </subcellularLocation>
</comment>